<sequence length="97" mass="10642">MLVHLGKPLLLSFHGEPNQINRGSAFVPKEIHGEIDGSIFALTGNLAEDNGTVAQFEAPPLLLGIPINPADIFRLDSVGSEQLCRHSPRTTTHHRRR</sequence>
<protein>
    <submittedName>
        <fullName evidence="1">Uncharacterized protein</fullName>
    </submittedName>
</protein>
<dbReference type="RefSeq" id="WP_217648055.1">
    <property type="nucleotide sequence ID" value="NZ_FNYO01000137.1"/>
</dbReference>
<name>A0A1H6ZD63_9GAMM</name>
<evidence type="ECO:0000313" key="2">
    <source>
        <dbReference type="Proteomes" id="UP000199005"/>
    </source>
</evidence>
<dbReference type="Proteomes" id="UP000199005">
    <property type="component" value="Unassembled WGS sequence"/>
</dbReference>
<accession>A0A1H6ZD63</accession>
<organism evidence="1 2">
    <name type="scientific">Azotobacter beijerinckii</name>
    <dbReference type="NCBI Taxonomy" id="170623"/>
    <lineage>
        <taxon>Bacteria</taxon>
        <taxon>Pseudomonadati</taxon>
        <taxon>Pseudomonadota</taxon>
        <taxon>Gammaproteobacteria</taxon>
        <taxon>Pseudomonadales</taxon>
        <taxon>Pseudomonadaceae</taxon>
        <taxon>Azotobacter</taxon>
    </lineage>
</organism>
<reference evidence="1 2" key="1">
    <citation type="submission" date="2016-10" db="EMBL/GenBank/DDBJ databases">
        <authorList>
            <person name="de Groot N.N."/>
        </authorList>
    </citation>
    <scope>NUCLEOTIDE SEQUENCE [LARGE SCALE GENOMIC DNA]</scope>
    <source>
        <strain evidence="1 2">DSM 1041</strain>
    </source>
</reference>
<gene>
    <name evidence="1" type="ORF">SAMN04244579_04622</name>
</gene>
<dbReference type="EMBL" id="FNYO01000137">
    <property type="protein sequence ID" value="SEJ50636.1"/>
    <property type="molecule type" value="Genomic_DNA"/>
</dbReference>
<proteinExistence type="predicted"/>
<evidence type="ECO:0000313" key="1">
    <source>
        <dbReference type="EMBL" id="SEJ50636.1"/>
    </source>
</evidence>
<dbReference type="AlphaFoldDB" id="A0A1H6ZD63"/>